<organism evidence="2 3">
    <name type="scientific">Pandoraea horticolens</name>
    <dbReference type="NCBI Taxonomy" id="2508298"/>
    <lineage>
        <taxon>Bacteria</taxon>
        <taxon>Pseudomonadati</taxon>
        <taxon>Pseudomonadota</taxon>
        <taxon>Betaproteobacteria</taxon>
        <taxon>Burkholderiales</taxon>
        <taxon>Burkholderiaceae</taxon>
        <taxon>Pandoraea</taxon>
    </lineage>
</organism>
<keyword evidence="3" id="KW-1185">Reference proteome</keyword>
<keyword evidence="1" id="KW-0812">Transmembrane</keyword>
<feature type="transmembrane region" description="Helical" evidence="1">
    <location>
        <begin position="252"/>
        <end position="278"/>
    </location>
</feature>
<dbReference type="AlphaFoldDB" id="A0A5E4ZB28"/>
<keyword evidence="1" id="KW-1133">Transmembrane helix</keyword>
<gene>
    <name evidence="2" type="ORF">PHO31112_05320</name>
</gene>
<dbReference type="EMBL" id="CABPSM010000033">
    <property type="protein sequence ID" value="VVE58449.1"/>
    <property type="molecule type" value="Genomic_DNA"/>
</dbReference>
<proteinExistence type="predicted"/>
<sequence>MGRINQYKKVAASASKAFIMASTIRKQAPILIPTTEKFLVFYKEEMKYLEHMRYEFFALKNWSNERFTKVTGEWNKFNRKIFTKWQNYKFMPQFLFFLDGIVSTGVIEKPTNEWVAPGLRAIDHLRGKIAKLESMCLYYQTLVNGTLFDADVEFIHEMRERLSLDLNALRPSAESDEGWDNYWKKSHELHTKIAKKEETLRIRSIYSENRYVSEYQDIYYIPAGSSWWQKFWIINFGTPVTRVRVRNKREPFTIFAAAAMFLLLLCGFGIPATIAYAVHDDDKKIRKEIIEAQNELSNLVYVGSKKPAYFIYKYIGQWSYILSNLEKALVDTNKHLSKLVKVYPEKLSDIDATLVSLRRIFKTQGVLSASQVSTVKELTKSLKDNWDFDLVLPALSIQGGDRIGCIKVEEPEWHAVEKAADGLVPS</sequence>
<keyword evidence="1" id="KW-0472">Membrane</keyword>
<evidence type="ECO:0000256" key="1">
    <source>
        <dbReference type="SAM" id="Phobius"/>
    </source>
</evidence>
<evidence type="ECO:0000313" key="2">
    <source>
        <dbReference type="EMBL" id="VVE58449.1"/>
    </source>
</evidence>
<reference evidence="2 3" key="1">
    <citation type="submission" date="2019-08" db="EMBL/GenBank/DDBJ databases">
        <authorList>
            <person name="Peeters C."/>
        </authorList>
    </citation>
    <scope>NUCLEOTIDE SEQUENCE [LARGE SCALE GENOMIC DNA]</scope>
    <source>
        <strain evidence="2 3">LMG 31112</strain>
    </source>
</reference>
<evidence type="ECO:0000313" key="3">
    <source>
        <dbReference type="Proteomes" id="UP000343317"/>
    </source>
</evidence>
<name>A0A5E4ZB28_9BURK</name>
<accession>A0A5E4ZB28</accession>
<protein>
    <submittedName>
        <fullName evidence="2">Uncharacterized protein</fullName>
    </submittedName>
</protein>
<dbReference type="Proteomes" id="UP000343317">
    <property type="component" value="Unassembled WGS sequence"/>
</dbReference>
<dbReference type="RefSeq" id="WP_150624629.1">
    <property type="nucleotide sequence ID" value="NZ_CABPSM010000033.1"/>
</dbReference>